<dbReference type="AlphaFoldDB" id="A0A845GSF5"/>
<accession>A0A845GSF5</accession>
<evidence type="ECO:0000313" key="2">
    <source>
        <dbReference type="Proteomes" id="UP000447355"/>
    </source>
</evidence>
<dbReference type="Proteomes" id="UP000447355">
    <property type="component" value="Unassembled WGS sequence"/>
</dbReference>
<gene>
    <name evidence="1" type="ORF">GTP90_20080</name>
</gene>
<reference evidence="1" key="1">
    <citation type="submission" date="2019-12" db="EMBL/GenBank/DDBJ databases">
        <title>Novel species isolated from a subtropical stream in China.</title>
        <authorList>
            <person name="Lu H."/>
        </authorList>
    </citation>
    <scope>NUCLEOTIDE SEQUENCE [LARGE SCALE GENOMIC DNA]</scope>
    <source>
        <strain evidence="1">FT81W</strain>
    </source>
</reference>
<dbReference type="EMBL" id="WWCX01000040">
    <property type="protein sequence ID" value="MYM96166.1"/>
    <property type="molecule type" value="Genomic_DNA"/>
</dbReference>
<evidence type="ECO:0000313" key="1">
    <source>
        <dbReference type="EMBL" id="MYM96166.1"/>
    </source>
</evidence>
<dbReference type="RefSeq" id="WP_161085196.1">
    <property type="nucleotide sequence ID" value="NZ_WWCX01000040.1"/>
</dbReference>
<organism evidence="1 2">
    <name type="scientific">Duganella vulcania</name>
    <dbReference type="NCBI Taxonomy" id="2692166"/>
    <lineage>
        <taxon>Bacteria</taxon>
        <taxon>Pseudomonadati</taxon>
        <taxon>Pseudomonadota</taxon>
        <taxon>Betaproteobacteria</taxon>
        <taxon>Burkholderiales</taxon>
        <taxon>Oxalobacteraceae</taxon>
        <taxon>Telluria group</taxon>
        <taxon>Duganella</taxon>
    </lineage>
</organism>
<name>A0A845GSF5_9BURK</name>
<sequence>MYSSPLHQSIRPYLLSMMETFINGQKDAAARAGGLASISSEMRSNLVHLVLQCTKGCLFCKKKGKYGVAVVGVQHVGARAAS</sequence>
<protein>
    <submittedName>
        <fullName evidence="1">Uncharacterized protein</fullName>
    </submittedName>
</protein>
<proteinExistence type="predicted"/>
<comment type="caution">
    <text evidence="1">The sequence shown here is derived from an EMBL/GenBank/DDBJ whole genome shotgun (WGS) entry which is preliminary data.</text>
</comment>